<keyword evidence="2" id="KW-0732">Signal</keyword>
<accession>A0A7W6EW17</accession>
<dbReference type="SUPFAM" id="SSF48452">
    <property type="entry name" value="TPR-like"/>
    <property type="match status" value="1"/>
</dbReference>
<evidence type="ECO:0000313" key="3">
    <source>
        <dbReference type="EMBL" id="MBB3860299.1"/>
    </source>
</evidence>
<dbReference type="Gene3D" id="1.25.40.10">
    <property type="entry name" value="Tetratricopeptide repeat domain"/>
    <property type="match status" value="1"/>
</dbReference>
<feature type="compositionally biased region" description="Basic and acidic residues" evidence="1">
    <location>
        <begin position="518"/>
        <end position="529"/>
    </location>
</feature>
<dbReference type="AlphaFoldDB" id="A0A7W6EW17"/>
<dbReference type="InterPro" id="IPR011990">
    <property type="entry name" value="TPR-like_helical_dom_sf"/>
</dbReference>
<sequence length="529" mass="57553">MLKILRNGLIGAASLLALSQPAHAEWLRAKSPHFIVMADMPEAALKKRVERLERYHAALRTLFKVEHEGVGTIYMMPSLSELQKLAGDANIGGFYRGDAQGAIGFVPERLPYERPGWTPEIVLFHEYAHHILLSGSTEVYPGWVSEGLAELFATANLRPDGSVVIGEENASRAFAMLGNSRWTVERMLDSDSNPPKGQERIELYSRGWVTLHYLLVSGKRPGQYAKFATLVDQGKSGLEAGRAAFGDLKKLDSELEAYLRSKKFRSYLIEADKLGNTSKVAIEKLSAGEAEFLPYRVVSANGVDRKKALALVQKARPVAARYANDAAVQRGLAEMEFDAQELDRADAAADRALAVEPANLMAIVYKGRIAATRAVASKDRNQWATARRYFLQANKLDPGHALPLVLYYDSFVAANGTAPQGAIDGLASAFALAPADPGVRARMGIEAIRLGRIPLARSILAPVAYDAHKAGKNPFAKLVADIDGGKDQAALLAKAEELKIGHVNEFTQPVGEDEEEGKETKGKEKALAL</sequence>
<feature type="signal peptide" evidence="2">
    <location>
        <begin position="1"/>
        <end position="24"/>
    </location>
</feature>
<dbReference type="RefSeq" id="WP_183612577.1">
    <property type="nucleotide sequence ID" value="NZ_JACICY010000003.1"/>
</dbReference>
<feature type="region of interest" description="Disordered" evidence="1">
    <location>
        <begin position="507"/>
        <end position="529"/>
    </location>
</feature>
<evidence type="ECO:0000256" key="1">
    <source>
        <dbReference type="SAM" id="MobiDB-lite"/>
    </source>
</evidence>
<feature type="chain" id="PRO_5031395755" evidence="2">
    <location>
        <begin position="25"/>
        <end position="529"/>
    </location>
</feature>
<evidence type="ECO:0000313" key="4">
    <source>
        <dbReference type="Proteomes" id="UP000562395"/>
    </source>
</evidence>
<reference evidence="3 4" key="1">
    <citation type="submission" date="2020-08" db="EMBL/GenBank/DDBJ databases">
        <title>Genomic Encyclopedia of Type Strains, Phase IV (KMG-IV): sequencing the most valuable type-strain genomes for metagenomic binning, comparative biology and taxonomic classification.</title>
        <authorList>
            <person name="Goeker M."/>
        </authorList>
    </citation>
    <scope>NUCLEOTIDE SEQUENCE [LARGE SCALE GENOMIC DNA]</scope>
    <source>
        <strain evidence="3 4">DSM 14552</strain>
    </source>
</reference>
<evidence type="ECO:0000256" key="2">
    <source>
        <dbReference type="SAM" id="SignalP"/>
    </source>
</evidence>
<name>A0A7W6EW17_9SPHN</name>
<keyword evidence="4" id="KW-1185">Reference proteome</keyword>
<comment type="caution">
    <text evidence="3">The sequence shown here is derived from an EMBL/GenBank/DDBJ whole genome shotgun (WGS) entry which is preliminary data.</text>
</comment>
<dbReference type="Proteomes" id="UP000562395">
    <property type="component" value="Unassembled WGS sequence"/>
</dbReference>
<protein>
    <submittedName>
        <fullName evidence="3">Tetratricopeptide (TPR) repeat protein</fullName>
    </submittedName>
</protein>
<proteinExistence type="predicted"/>
<dbReference type="EMBL" id="JACICY010000003">
    <property type="protein sequence ID" value="MBB3860299.1"/>
    <property type="molecule type" value="Genomic_DNA"/>
</dbReference>
<gene>
    <name evidence="3" type="ORF">GGQ88_001565</name>
</gene>
<organism evidence="3 4">
    <name type="scientific">Novosphingobium hassiacum</name>
    <dbReference type="NCBI Taxonomy" id="173676"/>
    <lineage>
        <taxon>Bacteria</taxon>
        <taxon>Pseudomonadati</taxon>
        <taxon>Pseudomonadota</taxon>
        <taxon>Alphaproteobacteria</taxon>
        <taxon>Sphingomonadales</taxon>
        <taxon>Sphingomonadaceae</taxon>
        <taxon>Novosphingobium</taxon>
    </lineage>
</organism>